<accession>A0A9X2HCZ7</accession>
<dbReference type="RefSeq" id="WP_253964254.1">
    <property type="nucleotide sequence ID" value="NZ_JALHBS010000050.1"/>
</dbReference>
<dbReference type="InterPro" id="IPR032710">
    <property type="entry name" value="NTF2-like_dom_sf"/>
</dbReference>
<evidence type="ECO:0000259" key="4">
    <source>
        <dbReference type="SMART" id="SM00978"/>
    </source>
</evidence>
<sequence>MANRLRFGAVFASLFLAFSFVAVDYADARRGGSFGSRGFRTFQSAPPTTTAPKSFAPVQRSMTPGQAAQPGAGVARNGLAASRPGLFGGMGGGLLGGLMLGGLFGMLMGSGFGGMGGIFALLVQVLLIGLGVTLLMRLFRGRTAASAVGNPGGTERRAYEETPRAAGQGSFRIPSIGAGAALGAGAAGAAPSSPGASDEIGITDADLDTFEQKLQEVQAAFSREDYAALRRITTPEVMSYLAEELSDNATSGRKNDVTAVELLQGALAEAWREDARDYASVAMRFASIDVMHDRQTGAVVEGDPDHPTETTELWTFVRESGGEWKLSAIQAD</sequence>
<keyword evidence="2" id="KW-0812">Transmembrane</keyword>
<evidence type="ECO:0000256" key="3">
    <source>
        <dbReference type="SAM" id="SignalP"/>
    </source>
</evidence>
<protein>
    <submittedName>
        <fullName evidence="5">Tim44 domain-containing protein</fullName>
    </submittedName>
</protein>
<dbReference type="InterPro" id="IPR007379">
    <property type="entry name" value="Tim44-like_dom"/>
</dbReference>
<feature type="signal peptide" evidence="3">
    <location>
        <begin position="1"/>
        <end position="22"/>
    </location>
</feature>
<keyword evidence="2" id="KW-1133">Transmembrane helix</keyword>
<dbReference type="EMBL" id="JALHBS010000050">
    <property type="protein sequence ID" value="MCP3055399.1"/>
    <property type="molecule type" value="Genomic_DNA"/>
</dbReference>
<dbReference type="AlphaFoldDB" id="A0A9X2HCZ7"/>
<dbReference type="SMART" id="SM00978">
    <property type="entry name" value="Tim44"/>
    <property type="match status" value="1"/>
</dbReference>
<feature type="transmembrane region" description="Helical" evidence="2">
    <location>
        <begin position="119"/>
        <end position="139"/>
    </location>
</feature>
<feature type="region of interest" description="Disordered" evidence="1">
    <location>
        <begin position="146"/>
        <end position="169"/>
    </location>
</feature>
<evidence type="ECO:0000256" key="2">
    <source>
        <dbReference type="SAM" id="Phobius"/>
    </source>
</evidence>
<organism evidence="5 6">
    <name type="scientific">Aurantimonas marianensis</name>
    <dbReference type="NCBI Taxonomy" id="2920428"/>
    <lineage>
        <taxon>Bacteria</taxon>
        <taxon>Pseudomonadati</taxon>
        <taxon>Pseudomonadota</taxon>
        <taxon>Alphaproteobacteria</taxon>
        <taxon>Hyphomicrobiales</taxon>
        <taxon>Aurantimonadaceae</taxon>
        <taxon>Aurantimonas</taxon>
    </lineage>
</organism>
<feature type="chain" id="PRO_5040760558" evidence="3">
    <location>
        <begin position="23"/>
        <end position="332"/>
    </location>
</feature>
<keyword evidence="2" id="KW-0472">Membrane</keyword>
<reference evidence="5" key="1">
    <citation type="submission" date="2022-03" db="EMBL/GenBank/DDBJ databases">
        <title>Aurantimonas Liuensis sp. Nov., isolated from the hadal seawater of the Mariana Trench.</title>
        <authorList>
            <person name="Liu R."/>
        </authorList>
    </citation>
    <scope>NUCLEOTIDE SEQUENCE</scope>
    <source>
        <strain evidence="5">LRZ36</strain>
    </source>
</reference>
<gene>
    <name evidence="5" type="ORF">MJ956_09600</name>
</gene>
<proteinExistence type="predicted"/>
<dbReference type="Proteomes" id="UP001155220">
    <property type="component" value="Unassembled WGS sequence"/>
</dbReference>
<dbReference type="PANTHER" id="PTHR41542">
    <property type="entry name" value="BLL5807 PROTEIN"/>
    <property type="match status" value="1"/>
</dbReference>
<evidence type="ECO:0000313" key="6">
    <source>
        <dbReference type="Proteomes" id="UP001155220"/>
    </source>
</evidence>
<evidence type="ECO:0000313" key="5">
    <source>
        <dbReference type="EMBL" id="MCP3055399.1"/>
    </source>
</evidence>
<dbReference type="Pfam" id="PF04280">
    <property type="entry name" value="Tim44"/>
    <property type="match status" value="1"/>
</dbReference>
<name>A0A9X2HCZ7_9HYPH</name>
<keyword evidence="3" id="KW-0732">Signal</keyword>
<dbReference type="PANTHER" id="PTHR41542:SF1">
    <property type="entry name" value="BLL5807 PROTEIN"/>
    <property type="match status" value="1"/>
</dbReference>
<comment type="caution">
    <text evidence="5">The sequence shown here is derived from an EMBL/GenBank/DDBJ whole genome shotgun (WGS) entry which is preliminary data.</text>
</comment>
<evidence type="ECO:0000256" key="1">
    <source>
        <dbReference type="SAM" id="MobiDB-lite"/>
    </source>
</evidence>
<dbReference type="SUPFAM" id="SSF54427">
    <property type="entry name" value="NTF2-like"/>
    <property type="match status" value="1"/>
</dbReference>
<feature type="domain" description="Tim44-like" evidence="4">
    <location>
        <begin position="187"/>
        <end position="331"/>
    </location>
</feature>
<feature type="compositionally biased region" description="Basic and acidic residues" evidence="1">
    <location>
        <begin position="154"/>
        <end position="163"/>
    </location>
</feature>
<dbReference type="Gene3D" id="3.10.450.240">
    <property type="match status" value="1"/>
</dbReference>
<keyword evidence="6" id="KW-1185">Reference proteome</keyword>
<feature type="transmembrane region" description="Helical" evidence="2">
    <location>
        <begin position="86"/>
        <end position="107"/>
    </location>
</feature>